<organism evidence="2 3">
    <name type="scientific">Esox lucius</name>
    <name type="common">Northern pike</name>
    <dbReference type="NCBI Taxonomy" id="8010"/>
    <lineage>
        <taxon>Eukaryota</taxon>
        <taxon>Metazoa</taxon>
        <taxon>Chordata</taxon>
        <taxon>Craniata</taxon>
        <taxon>Vertebrata</taxon>
        <taxon>Euteleostomi</taxon>
        <taxon>Actinopterygii</taxon>
        <taxon>Neopterygii</taxon>
        <taxon>Teleostei</taxon>
        <taxon>Protacanthopterygii</taxon>
        <taxon>Esociformes</taxon>
        <taxon>Esocidae</taxon>
        <taxon>Esox</taxon>
    </lineage>
</organism>
<proteinExistence type="predicted"/>
<dbReference type="Proteomes" id="UP000265140">
    <property type="component" value="Chromosome 1"/>
</dbReference>
<keyword evidence="3" id="KW-1185">Reference proteome</keyword>
<evidence type="ECO:0000313" key="2">
    <source>
        <dbReference type="Ensembl" id="ENSELUP00000098067.1"/>
    </source>
</evidence>
<accession>A0AAY5LDS6</accession>
<keyword evidence="1" id="KW-1133">Transmembrane helix</keyword>
<reference evidence="2 3" key="1">
    <citation type="submission" date="2020-02" db="EMBL/GenBank/DDBJ databases">
        <title>Esox lucius (northern pike) genome, fEsoLuc1, primary haplotype.</title>
        <authorList>
            <person name="Myers G."/>
            <person name="Karagic N."/>
            <person name="Meyer A."/>
            <person name="Pippel M."/>
            <person name="Reichard M."/>
            <person name="Winkler S."/>
            <person name="Tracey A."/>
            <person name="Sims Y."/>
            <person name="Howe K."/>
            <person name="Rhie A."/>
            <person name="Formenti G."/>
            <person name="Durbin R."/>
            <person name="Fedrigo O."/>
            <person name="Jarvis E.D."/>
        </authorList>
    </citation>
    <scope>NUCLEOTIDE SEQUENCE [LARGE SCALE GENOMIC DNA]</scope>
</reference>
<evidence type="ECO:0000313" key="3">
    <source>
        <dbReference type="Proteomes" id="UP000265140"/>
    </source>
</evidence>
<reference evidence="2" key="3">
    <citation type="submission" date="2025-09" db="UniProtKB">
        <authorList>
            <consortium name="Ensembl"/>
        </authorList>
    </citation>
    <scope>IDENTIFICATION</scope>
</reference>
<protein>
    <submittedName>
        <fullName evidence="2">Uncharacterized protein</fullName>
    </submittedName>
</protein>
<keyword evidence="1" id="KW-0472">Membrane</keyword>
<name>A0AAY5LDS6_ESOLU</name>
<feature type="transmembrane region" description="Helical" evidence="1">
    <location>
        <begin position="41"/>
        <end position="60"/>
    </location>
</feature>
<keyword evidence="1" id="KW-0812">Transmembrane</keyword>
<feature type="transmembrane region" description="Helical" evidence="1">
    <location>
        <begin position="6"/>
        <end position="29"/>
    </location>
</feature>
<sequence length="84" mass="9982">ACVYVYTHTTIECLAPIYVFLCGCSYIGARHLYIHIYTHTYIYLCIHTYIYLYIHLYIPIYTPIYTYLNALRTPIHLLINKAVK</sequence>
<dbReference type="AlphaFoldDB" id="A0AAY5LDS6"/>
<reference evidence="2" key="2">
    <citation type="submission" date="2025-08" db="UniProtKB">
        <authorList>
            <consortium name="Ensembl"/>
        </authorList>
    </citation>
    <scope>IDENTIFICATION</scope>
</reference>
<dbReference type="Ensembl" id="ENSELUT00000099518.1">
    <property type="protein sequence ID" value="ENSELUP00000098067.1"/>
    <property type="gene ID" value="ENSELUG00000041068.1"/>
</dbReference>
<evidence type="ECO:0000256" key="1">
    <source>
        <dbReference type="SAM" id="Phobius"/>
    </source>
</evidence>